<dbReference type="AlphaFoldDB" id="A0A9P1BVW1"/>
<evidence type="ECO:0000256" key="1">
    <source>
        <dbReference type="SAM" id="MobiDB-lite"/>
    </source>
</evidence>
<evidence type="ECO:0000313" key="4">
    <source>
        <dbReference type="EMBL" id="CAL4767817.1"/>
    </source>
</evidence>
<feature type="region of interest" description="Disordered" evidence="1">
    <location>
        <begin position="977"/>
        <end position="1001"/>
    </location>
</feature>
<dbReference type="EMBL" id="CAMXCT030000560">
    <property type="protein sequence ID" value="CAL4767817.1"/>
    <property type="molecule type" value="Genomic_DNA"/>
</dbReference>
<comment type="caution">
    <text evidence="2">The sequence shown here is derived from an EMBL/GenBank/DDBJ whole genome shotgun (WGS) entry which is preliminary data.</text>
</comment>
<protein>
    <submittedName>
        <fullName evidence="4">Iron-binding zinc finger CDGSH type domain-containing protein</fullName>
    </submittedName>
</protein>
<dbReference type="EMBL" id="CAMXCT010000560">
    <property type="protein sequence ID" value="CAI3980505.1"/>
    <property type="molecule type" value="Genomic_DNA"/>
</dbReference>
<feature type="region of interest" description="Disordered" evidence="1">
    <location>
        <begin position="82"/>
        <end position="110"/>
    </location>
</feature>
<evidence type="ECO:0000313" key="2">
    <source>
        <dbReference type="EMBL" id="CAI3980505.1"/>
    </source>
</evidence>
<accession>A0A9P1BVW1</accession>
<feature type="compositionally biased region" description="Low complexity" evidence="1">
    <location>
        <begin position="94"/>
        <end position="109"/>
    </location>
</feature>
<name>A0A9P1BVW1_9DINO</name>
<evidence type="ECO:0000313" key="3">
    <source>
        <dbReference type="EMBL" id="CAL1133880.1"/>
    </source>
</evidence>
<keyword evidence="5" id="KW-1185">Reference proteome</keyword>
<sequence>MLALECPWFLPTDPDIVRLAPMKKLYICGTGGYVDLQKMLIEDMSERKVECGACLTALNQYEFSGPSLKNAIDAAIAQSKSSVDQPAKEDEAETPAADASAAANVGPAATDAEAPDAWRKYVESFAPHIELLEPGKFGKTLPYRCRLCRTRRQVDGKVGDLVEPKVSAAKYYLGQHFRTQKHIEQLAAFEKEGQPQNQKEIVPCQGLQVKNSISGGLLYYMRTEFSTWAAFTNLESLATHSYWQEPNGAGWIIRSSGCDQNMEKTKEDWQTCPECIHLGSGKRSVVRNVTRFTQKYLWAKLLNARLFQGAEARELVEEEVRKSAAFRSDPKEAEKVLKLPNHHLQQLVRATWTHTNATQVTPQCLDFLTTVVKPTLRCNVSSFEGCFQDVAARFEAMIASRDVNDAELSKLKLAAAALDGSIESNPLLEGMALACLRLMDKQKRGVETMAGRPSKDRTEREFALVADAGMRLAMATGNGKLGKQFGIRGDIRTKLDDLHGMSIPCPAVALIWDEVMRENCNLLDQRFNVKPYSLKRRLWCCFDATYLSPALCQLQLHNKYGLVGGVWAPGAEEACFIDMDDAVEVKNIPRASTMLEFLVYDPCAVRKTPFSVASMPMDHSFGGNGVHGSLKANWAMLEVVGRFLSYAHKVVLGVCFDAHSSHSFVRKLLHGQTDDVNLDHLEKVPFFSKLTYRPLPKHNLPRLPLQIALHEDQPFFAMCGPCLRQNGLPPSAYARTNPMSDKLNALINNPFFLVESADGPLSSLHVPWCNKGMTVHNLVVSLCTSPVTHKDLSLAQRCEASLAGFLALDMFRMLSIQISAELGLPTGSTFMSGQSMWNLQGSALATVAISCAKPKGFAPWKHGEGRLSEIAVEQFFGQLRGQSSTAQLSSRGYWIAAARRAIKVSDELNKAKNNFPDASKTGEDPLTDEQFQKCCERALRGALLLVARCSQVGIEDLEATYRRRCEEGDIFSFAALDQEEDEELQEQMEKLGKPEERSGTENSGCAQVIAQLFDPIETLDHQADLGEATLGAQDDLSGEADADQLRALCESKVSSEPFGMEQNSPQVEGRAKHGDDLPSSLLEAMEMRGCVWNALFRLIVKLRAARGGSDLQFIPNPRFNERRLAEINAERDEPVYRTRASRLDRWRELVKVAQNDLQIQQAEPERLVAGNVVLFHTPTKKITVELGLVISVFKGVKAPKLHPGDVPISSCSAFRVLQLDLEDETQPTPKVWHCRDRSMLFVVRLEALISVLDVESCALAVHLHLFLHFSWFLRTVRKMQ</sequence>
<reference evidence="2" key="1">
    <citation type="submission" date="2022-10" db="EMBL/GenBank/DDBJ databases">
        <authorList>
            <person name="Chen Y."/>
            <person name="Dougan E. K."/>
            <person name="Chan C."/>
            <person name="Rhodes N."/>
            <person name="Thang M."/>
        </authorList>
    </citation>
    <scope>NUCLEOTIDE SEQUENCE</scope>
</reference>
<feature type="region of interest" description="Disordered" evidence="1">
    <location>
        <begin position="1053"/>
        <end position="1074"/>
    </location>
</feature>
<dbReference type="Proteomes" id="UP001152797">
    <property type="component" value="Unassembled WGS sequence"/>
</dbReference>
<proteinExistence type="predicted"/>
<dbReference type="EMBL" id="CAMXCT020000560">
    <property type="protein sequence ID" value="CAL1133880.1"/>
    <property type="molecule type" value="Genomic_DNA"/>
</dbReference>
<feature type="compositionally biased region" description="Acidic residues" evidence="1">
    <location>
        <begin position="977"/>
        <end position="986"/>
    </location>
</feature>
<organism evidence="2">
    <name type="scientific">Cladocopium goreaui</name>
    <dbReference type="NCBI Taxonomy" id="2562237"/>
    <lineage>
        <taxon>Eukaryota</taxon>
        <taxon>Sar</taxon>
        <taxon>Alveolata</taxon>
        <taxon>Dinophyceae</taxon>
        <taxon>Suessiales</taxon>
        <taxon>Symbiodiniaceae</taxon>
        <taxon>Cladocopium</taxon>
    </lineage>
</organism>
<evidence type="ECO:0000313" key="5">
    <source>
        <dbReference type="Proteomes" id="UP001152797"/>
    </source>
</evidence>
<reference evidence="3" key="2">
    <citation type="submission" date="2024-04" db="EMBL/GenBank/DDBJ databases">
        <authorList>
            <person name="Chen Y."/>
            <person name="Shah S."/>
            <person name="Dougan E. K."/>
            <person name="Thang M."/>
            <person name="Chan C."/>
        </authorList>
    </citation>
    <scope>NUCLEOTIDE SEQUENCE [LARGE SCALE GENOMIC DNA]</scope>
</reference>
<feature type="compositionally biased region" description="Basic and acidic residues" evidence="1">
    <location>
        <begin position="987"/>
        <end position="999"/>
    </location>
</feature>
<gene>
    <name evidence="2" type="ORF">C1SCF055_LOCUS8373</name>
</gene>